<dbReference type="eggNOG" id="COG1859">
    <property type="taxonomic scope" value="Bacteria"/>
</dbReference>
<evidence type="ECO:0000313" key="2">
    <source>
        <dbReference type="EMBL" id="ABW67348.1"/>
    </source>
</evidence>
<dbReference type="HOGENOM" id="CLU_052998_4_1_7"/>
<dbReference type="InterPro" id="IPR042081">
    <property type="entry name" value="RNA_2'-PTrans_C"/>
</dbReference>
<keyword evidence="3" id="KW-1185">Reference proteome</keyword>
<evidence type="ECO:0000313" key="3">
    <source>
        <dbReference type="Proteomes" id="UP000008561"/>
    </source>
</evidence>
<dbReference type="KEGG" id="dol:Dole_1544"/>
<dbReference type="AlphaFoldDB" id="A8ZZU8"/>
<dbReference type="Proteomes" id="UP000008561">
    <property type="component" value="Chromosome"/>
</dbReference>
<dbReference type="EMBL" id="CP000859">
    <property type="protein sequence ID" value="ABW67348.1"/>
    <property type="molecule type" value="Genomic_DNA"/>
</dbReference>
<accession>A8ZZU8</accession>
<sequence>MANQKENKKLARVIAYMLGQAPAEFGLVPDASGYVKIKELIKALHEEEGWRHVRASMLNTLVLTLDDVPFEIQDDKIRTKDQTPGAPAEPVSGLPKLLYTCVRQRAHGRVAQAGITPSFAEAVVLSPDREMAQRIGKRRDPDPVVLVVETRAALENGVAFRQTEGDLFLADFIPVGCFTGPPVAPPRPSKPRPEPAEAPLPGTQTRAGTFFPAPDENYGTAKPGRPKGRKKDIEWKKARKHSRKNKENGWAEN</sequence>
<protein>
    <submittedName>
        <fullName evidence="2">Phosphotransferase KptA/Tpt1</fullName>
    </submittedName>
</protein>
<gene>
    <name evidence="2" type="ordered locus">Dole_1544</name>
</gene>
<name>A8ZZU8_DESOH</name>
<dbReference type="Pfam" id="PF01885">
    <property type="entry name" value="PTS_2-RNA"/>
    <property type="match status" value="1"/>
</dbReference>
<dbReference type="GO" id="GO:0016740">
    <property type="term" value="F:transferase activity"/>
    <property type="evidence" value="ECO:0007669"/>
    <property type="project" value="UniProtKB-KW"/>
</dbReference>
<organism evidence="2 3">
    <name type="scientific">Desulfosudis oleivorans (strain DSM 6200 / JCM 39069 / Hxd3)</name>
    <name type="common">Desulfococcus oleovorans</name>
    <dbReference type="NCBI Taxonomy" id="96561"/>
    <lineage>
        <taxon>Bacteria</taxon>
        <taxon>Pseudomonadati</taxon>
        <taxon>Thermodesulfobacteriota</taxon>
        <taxon>Desulfobacteria</taxon>
        <taxon>Desulfobacterales</taxon>
        <taxon>Desulfosudaceae</taxon>
        <taxon>Desulfosudis</taxon>
    </lineage>
</organism>
<proteinExistence type="predicted"/>
<dbReference type="Gene3D" id="3.20.170.30">
    <property type="match status" value="1"/>
</dbReference>
<dbReference type="STRING" id="96561.Dole_1544"/>
<keyword evidence="2" id="KW-0808">Transferase</keyword>
<feature type="region of interest" description="Disordered" evidence="1">
    <location>
        <begin position="181"/>
        <end position="253"/>
    </location>
</feature>
<evidence type="ECO:0000256" key="1">
    <source>
        <dbReference type="SAM" id="MobiDB-lite"/>
    </source>
</evidence>
<dbReference type="RefSeq" id="WP_012174964.1">
    <property type="nucleotide sequence ID" value="NC_009943.1"/>
</dbReference>
<dbReference type="SUPFAM" id="SSF56399">
    <property type="entry name" value="ADP-ribosylation"/>
    <property type="match status" value="1"/>
</dbReference>
<dbReference type="Gene3D" id="1.10.10.970">
    <property type="entry name" value="RNA 2'-phosphotransferase, Tpt1/KptA family, N-terminal domain"/>
    <property type="match status" value="1"/>
</dbReference>
<dbReference type="InterPro" id="IPR002745">
    <property type="entry name" value="Ptrans_KptA/Tpt1"/>
</dbReference>
<dbReference type="InterPro" id="IPR042080">
    <property type="entry name" value="RNA_2'-PTrans_N"/>
</dbReference>
<reference evidence="2 3" key="1">
    <citation type="submission" date="2007-10" db="EMBL/GenBank/DDBJ databases">
        <title>Complete sequence of Desulfococcus oleovorans Hxd3.</title>
        <authorList>
            <consortium name="US DOE Joint Genome Institute"/>
            <person name="Copeland A."/>
            <person name="Lucas S."/>
            <person name="Lapidus A."/>
            <person name="Barry K."/>
            <person name="Glavina del Rio T."/>
            <person name="Dalin E."/>
            <person name="Tice H."/>
            <person name="Pitluck S."/>
            <person name="Kiss H."/>
            <person name="Brettin T."/>
            <person name="Bruce D."/>
            <person name="Detter J.C."/>
            <person name="Han C."/>
            <person name="Schmutz J."/>
            <person name="Larimer F."/>
            <person name="Land M."/>
            <person name="Hauser L."/>
            <person name="Kyrpides N."/>
            <person name="Kim E."/>
            <person name="Wawrik B."/>
            <person name="Richardson P."/>
        </authorList>
    </citation>
    <scope>NUCLEOTIDE SEQUENCE [LARGE SCALE GENOMIC DNA]</scope>
    <source>
        <strain evidence="3">DSM 6200 / JCM 39069 / Hxd3</strain>
    </source>
</reference>
<dbReference type="OrthoDB" id="4537997at2"/>